<evidence type="ECO:0000259" key="3">
    <source>
        <dbReference type="Pfam" id="PF00288"/>
    </source>
</evidence>
<feature type="domain" description="GHMP kinase N-terminal" evidence="3">
    <location>
        <begin position="54"/>
        <end position="122"/>
    </location>
</feature>
<proteinExistence type="predicted"/>
<keyword evidence="1" id="KW-0547">Nucleotide-binding</keyword>
<gene>
    <name evidence="4" type="ORF">SSV_0408</name>
</gene>
<dbReference type="SUPFAM" id="SSF54211">
    <property type="entry name" value="Ribosomal protein S5 domain 2-like"/>
    <property type="match status" value="1"/>
</dbReference>
<evidence type="ECO:0000313" key="4">
    <source>
        <dbReference type="EMBL" id="CEL89722.1"/>
    </source>
</evidence>
<dbReference type="EMBL" id="CDMW01000001">
    <property type="protein sequence ID" value="CEL89722.1"/>
    <property type="molecule type" value="Genomic_DNA"/>
</dbReference>
<dbReference type="Proteomes" id="UP000183504">
    <property type="component" value="Unassembled WGS sequence"/>
</dbReference>
<keyword evidence="2" id="KW-0808">Transferase</keyword>
<dbReference type="RefSeq" id="WP_072073496.1">
    <property type="nucleotide sequence ID" value="NZ_CDMW01000001.1"/>
</dbReference>
<evidence type="ECO:0000256" key="1">
    <source>
        <dbReference type="ARBA" id="ARBA00022741"/>
    </source>
</evidence>
<organism evidence="4 5">
    <name type="scientific">Streptococcus sanguinis</name>
    <dbReference type="NCBI Taxonomy" id="1305"/>
    <lineage>
        <taxon>Bacteria</taxon>
        <taxon>Bacillati</taxon>
        <taxon>Bacillota</taxon>
        <taxon>Bacilli</taxon>
        <taxon>Lactobacillales</taxon>
        <taxon>Streptococcaceae</taxon>
        <taxon>Streptococcus</taxon>
    </lineage>
</organism>
<dbReference type="GO" id="GO:0005524">
    <property type="term" value="F:ATP binding"/>
    <property type="evidence" value="ECO:0007669"/>
    <property type="project" value="InterPro"/>
</dbReference>
<evidence type="ECO:0000313" key="5">
    <source>
        <dbReference type="Proteomes" id="UP000183504"/>
    </source>
</evidence>
<dbReference type="InterPro" id="IPR020568">
    <property type="entry name" value="Ribosomal_Su5_D2-typ_SF"/>
</dbReference>
<dbReference type="InterPro" id="IPR006204">
    <property type="entry name" value="GHMP_kinase_N_dom"/>
</dbReference>
<reference evidence="4 5" key="1">
    <citation type="submission" date="2015-01" db="EMBL/GenBank/DDBJ databases">
        <authorList>
            <person name="Pelicic Vladimir"/>
        </authorList>
    </citation>
    <scope>NUCLEOTIDE SEQUENCE [LARGE SCALE GENOMIC DNA]</scope>
    <source>
        <strain evidence="4 5">2908</strain>
    </source>
</reference>
<dbReference type="PANTHER" id="PTHR43527">
    <property type="entry name" value="4-DIPHOSPHOCYTIDYL-2-C-METHYL-D-ERYTHRITOL KINASE, CHLOROPLASTIC"/>
    <property type="match status" value="1"/>
</dbReference>
<protein>
    <recommendedName>
        <fullName evidence="3">GHMP kinase N-terminal domain-containing protein</fullName>
    </recommendedName>
</protein>
<name>A0A0B7GNP7_STRSA</name>
<dbReference type="Pfam" id="PF00288">
    <property type="entry name" value="GHMP_kinases_N"/>
    <property type="match status" value="1"/>
</dbReference>
<dbReference type="PANTHER" id="PTHR43527:SF1">
    <property type="entry name" value="L-THREONINE KINASE"/>
    <property type="match status" value="1"/>
</dbReference>
<keyword evidence="2" id="KW-0418">Kinase</keyword>
<evidence type="ECO:0000256" key="2">
    <source>
        <dbReference type="ARBA" id="ARBA00022777"/>
    </source>
</evidence>
<dbReference type="GO" id="GO:0016301">
    <property type="term" value="F:kinase activity"/>
    <property type="evidence" value="ECO:0007669"/>
    <property type="project" value="UniProtKB-KW"/>
</dbReference>
<sequence>MTKGIVSCPGSCGELFQGIVGEQEVLLSYGIEKRSRVRLDGASSLARQAQGEKVRRALELLPKANAFSFVQESDLPVSKGYSSSTADMVSCLQVSALGQKQLLKASDLTHLCAKIEPTDSVAFADWTVINPLTGQVVWQTDWRPELYVYILEPVEMVTTLDLVRMKDSPSYPAEESKRLFPLFQEACQEKSLEKIGHLASYSALLNNQRLPKPYLKELLNLVKEHQCLGLNVAHSGTLVGLLLNREQLEILPKLEAELARSASGAYYQTRTLSRIIFEGVQPVREETD</sequence>
<accession>A0A0B7GNP7</accession>
<dbReference type="AlphaFoldDB" id="A0A0B7GNP7"/>